<keyword evidence="1" id="KW-0472">Membrane</keyword>
<proteinExistence type="predicted"/>
<dbReference type="EMBL" id="CP035492">
    <property type="protein sequence ID" value="QAY68079.1"/>
    <property type="molecule type" value="Genomic_DNA"/>
</dbReference>
<gene>
    <name evidence="2" type="ORF">ET464_18600</name>
</gene>
<accession>A0A4P6F1S3</accession>
<protein>
    <submittedName>
        <fullName evidence="2">Uncharacterized protein</fullName>
    </submittedName>
</protein>
<evidence type="ECO:0000256" key="1">
    <source>
        <dbReference type="SAM" id="Phobius"/>
    </source>
</evidence>
<evidence type="ECO:0000313" key="2">
    <source>
        <dbReference type="EMBL" id="QAY68079.1"/>
    </source>
</evidence>
<dbReference type="OrthoDB" id="2666748at2"/>
<dbReference type="AlphaFoldDB" id="A0A4P6F1S3"/>
<keyword evidence="1" id="KW-0812">Transmembrane</keyword>
<sequence>MKKLIEYVRINLWIAAIWITLLSYDGTLSPILGTLLVYPVVICLIHAKSIEHKLLGAGGIRTEDTSRDESP</sequence>
<dbReference type="RefSeq" id="WP_129443504.1">
    <property type="nucleotide sequence ID" value="NZ_CP035492.1"/>
</dbReference>
<keyword evidence="1" id="KW-1133">Transmembrane helix</keyword>
<feature type="transmembrane region" description="Helical" evidence="1">
    <location>
        <begin position="30"/>
        <end position="47"/>
    </location>
</feature>
<feature type="transmembrane region" description="Helical" evidence="1">
    <location>
        <begin position="7"/>
        <end position="24"/>
    </location>
</feature>
<reference evidence="2 3" key="1">
    <citation type="submission" date="2019-01" db="EMBL/GenBank/DDBJ databases">
        <title>Genome sequencing of strain FW100M-2.</title>
        <authorList>
            <person name="Heo J."/>
            <person name="Kim S.-J."/>
            <person name="Kim J.-S."/>
            <person name="Hong S.-B."/>
            <person name="Kwon S.-W."/>
        </authorList>
    </citation>
    <scope>NUCLEOTIDE SEQUENCE [LARGE SCALE GENOMIC DNA]</scope>
    <source>
        <strain evidence="2 3">FW100M-2</strain>
    </source>
</reference>
<dbReference type="Proteomes" id="UP000293568">
    <property type="component" value="Chromosome"/>
</dbReference>
<dbReference type="KEGG" id="pprt:ET464_18600"/>
<evidence type="ECO:0000313" key="3">
    <source>
        <dbReference type="Proteomes" id="UP000293568"/>
    </source>
</evidence>
<name>A0A4P6F1S3_9BACL</name>
<keyword evidence="3" id="KW-1185">Reference proteome</keyword>
<organism evidence="2 3">
    <name type="scientific">Paenibacillus protaetiae</name>
    <dbReference type="NCBI Taxonomy" id="2509456"/>
    <lineage>
        <taxon>Bacteria</taxon>
        <taxon>Bacillati</taxon>
        <taxon>Bacillota</taxon>
        <taxon>Bacilli</taxon>
        <taxon>Bacillales</taxon>
        <taxon>Paenibacillaceae</taxon>
        <taxon>Paenibacillus</taxon>
    </lineage>
</organism>